<dbReference type="Proteomes" id="UP001595692">
    <property type="component" value="Unassembled WGS sequence"/>
</dbReference>
<dbReference type="PANTHER" id="PTHR35089">
    <property type="entry name" value="CHAPERONE PROTEIN SKP"/>
    <property type="match status" value="1"/>
</dbReference>
<gene>
    <name evidence="4" type="ORF">ACFOSS_15735</name>
</gene>
<dbReference type="PIRSF" id="PIRSF002094">
    <property type="entry name" value="OMP26_Skp"/>
    <property type="match status" value="1"/>
</dbReference>
<dbReference type="EMBL" id="JBHSAF010000015">
    <property type="protein sequence ID" value="MFC3914901.1"/>
    <property type="molecule type" value="Genomic_DNA"/>
</dbReference>
<reference evidence="5" key="1">
    <citation type="journal article" date="2019" name="Int. J. Syst. Evol. Microbiol.">
        <title>The Global Catalogue of Microorganisms (GCM) 10K type strain sequencing project: providing services to taxonomists for standard genome sequencing and annotation.</title>
        <authorList>
            <consortium name="The Broad Institute Genomics Platform"/>
            <consortium name="The Broad Institute Genome Sequencing Center for Infectious Disease"/>
            <person name="Wu L."/>
            <person name="Ma J."/>
        </authorList>
    </citation>
    <scope>NUCLEOTIDE SEQUENCE [LARGE SCALE GENOMIC DNA]</scope>
    <source>
        <strain evidence="5">CCUG 54939</strain>
    </source>
</reference>
<dbReference type="SUPFAM" id="SSF111384">
    <property type="entry name" value="OmpH-like"/>
    <property type="match status" value="1"/>
</dbReference>
<feature type="signal peptide" evidence="3">
    <location>
        <begin position="1"/>
        <end position="23"/>
    </location>
</feature>
<comment type="similarity">
    <text evidence="2">Belongs to the skp family.</text>
</comment>
<accession>A0ABV8CT06</accession>
<evidence type="ECO:0000313" key="4">
    <source>
        <dbReference type="EMBL" id="MFC3914901.1"/>
    </source>
</evidence>
<dbReference type="PANTHER" id="PTHR35089:SF1">
    <property type="entry name" value="CHAPERONE PROTEIN SKP"/>
    <property type="match status" value="1"/>
</dbReference>
<protein>
    <submittedName>
        <fullName evidence="4">OmpH family outer membrane protein</fullName>
    </submittedName>
</protein>
<evidence type="ECO:0000256" key="3">
    <source>
        <dbReference type="SAM" id="SignalP"/>
    </source>
</evidence>
<dbReference type="RefSeq" id="WP_377154389.1">
    <property type="nucleotide sequence ID" value="NZ_JBHSAF010000015.1"/>
</dbReference>
<evidence type="ECO:0000313" key="5">
    <source>
        <dbReference type="Proteomes" id="UP001595692"/>
    </source>
</evidence>
<keyword evidence="1 3" id="KW-0732">Signal</keyword>
<evidence type="ECO:0000256" key="1">
    <source>
        <dbReference type="ARBA" id="ARBA00022729"/>
    </source>
</evidence>
<dbReference type="Pfam" id="PF03938">
    <property type="entry name" value="OmpH"/>
    <property type="match status" value="1"/>
</dbReference>
<keyword evidence="5" id="KW-1185">Reference proteome</keyword>
<dbReference type="InterPro" id="IPR005632">
    <property type="entry name" value="Chaperone_Skp"/>
</dbReference>
<proteinExistence type="inferred from homology"/>
<evidence type="ECO:0000256" key="2">
    <source>
        <dbReference type="PIRNR" id="PIRNR002094"/>
    </source>
</evidence>
<comment type="caution">
    <text evidence="4">The sequence shown here is derived from an EMBL/GenBank/DDBJ whole genome shotgun (WGS) entry which is preliminary data.</text>
</comment>
<feature type="chain" id="PRO_5047145768" evidence="3">
    <location>
        <begin position="24"/>
        <end position="171"/>
    </location>
</feature>
<organism evidence="4 5">
    <name type="scientific">Pseudaeromonas sharmana</name>
    <dbReference type="NCBI Taxonomy" id="328412"/>
    <lineage>
        <taxon>Bacteria</taxon>
        <taxon>Pseudomonadati</taxon>
        <taxon>Pseudomonadota</taxon>
        <taxon>Gammaproteobacteria</taxon>
        <taxon>Aeromonadales</taxon>
        <taxon>Aeromonadaceae</taxon>
        <taxon>Pseudaeromonas</taxon>
    </lineage>
</organism>
<dbReference type="SMART" id="SM00935">
    <property type="entry name" value="OmpH"/>
    <property type="match status" value="1"/>
</dbReference>
<dbReference type="InterPro" id="IPR024930">
    <property type="entry name" value="Skp_dom_sf"/>
</dbReference>
<name>A0ABV8CT06_9GAMM</name>
<dbReference type="Gene3D" id="3.30.910.20">
    <property type="entry name" value="Skp domain"/>
    <property type="match status" value="1"/>
</dbReference>
<sequence length="171" mass="18936">MNKVFQAATLALGLMATGFSVSAAAETKIAVINVPRIMHEIPQAKAIEDKLKSEFASRISEMKRLESEGEALAAKLKKDEAFMSADERTKMQRKLAEMQADFNLKGQALQEDQRRRYGEEQKKVLDKIQDAIDSVAKSQGYDLVINGNAVVFGSDKLDISSQIIQQVSKSK</sequence>